<dbReference type="AlphaFoldDB" id="X1HMZ3"/>
<comment type="caution">
    <text evidence="6">The sequence shown here is derived from an EMBL/GenBank/DDBJ whole genome shotgun (WGS) entry which is preliminary data.</text>
</comment>
<dbReference type="InterPro" id="IPR029061">
    <property type="entry name" value="THDP-binding"/>
</dbReference>
<accession>X1HMZ3</accession>
<feature type="non-terminal residue" evidence="6">
    <location>
        <position position="95"/>
    </location>
</feature>
<proteinExistence type="predicted"/>
<evidence type="ECO:0000256" key="3">
    <source>
        <dbReference type="ARBA" id="ARBA00022723"/>
    </source>
</evidence>
<dbReference type="GO" id="GO:0004802">
    <property type="term" value="F:transketolase activity"/>
    <property type="evidence" value="ECO:0007669"/>
    <property type="project" value="TreeGrafter"/>
</dbReference>
<evidence type="ECO:0000256" key="2">
    <source>
        <dbReference type="ARBA" id="ARBA00022679"/>
    </source>
</evidence>
<dbReference type="PANTHER" id="PTHR43195:SF1">
    <property type="entry name" value="FI06132P-RELATED"/>
    <property type="match status" value="1"/>
</dbReference>
<keyword evidence="2" id="KW-0808">Transferase</keyword>
<reference evidence="6" key="1">
    <citation type="journal article" date="2014" name="Front. Microbiol.">
        <title>High frequency of phylogenetically diverse reductive dehalogenase-homologous genes in deep subseafloor sedimentary metagenomes.</title>
        <authorList>
            <person name="Kawai M."/>
            <person name="Futagami T."/>
            <person name="Toyoda A."/>
            <person name="Takaki Y."/>
            <person name="Nishi S."/>
            <person name="Hori S."/>
            <person name="Arai W."/>
            <person name="Tsubouchi T."/>
            <person name="Morono Y."/>
            <person name="Uchiyama I."/>
            <person name="Ito T."/>
            <person name="Fujiyama A."/>
            <person name="Inagaki F."/>
            <person name="Takami H."/>
        </authorList>
    </citation>
    <scope>NUCLEOTIDE SEQUENCE</scope>
    <source>
        <strain evidence="6">Expedition CK06-06</strain>
    </source>
</reference>
<keyword evidence="4" id="KW-0786">Thiamine pyrophosphate</keyword>
<dbReference type="Gene3D" id="3.40.50.970">
    <property type="match status" value="1"/>
</dbReference>
<name>X1HMZ3_9ZZZZ</name>
<sequence length="95" mass="10657">MDKREILEKIATRLRIHSVKMTTKAGSGHPTTCLSMADLLACLFFDEMKYDPKDPDNWANDELVLSKGHAAPILWAAYAEAGIIPEKSLMNLRKI</sequence>
<dbReference type="InterPro" id="IPR005474">
    <property type="entry name" value="Transketolase_N"/>
</dbReference>
<dbReference type="Pfam" id="PF00456">
    <property type="entry name" value="Transketolase_N"/>
    <property type="match status" value="1"/>
</dbReference>
<evidence type="ECO:0000313" key="6">
    <source>
        <dbReference type="EMBL" id="GAH46668.1"/>
    </source>
</evidence>
<evidence type="ECO:0000256" key="4">
    <source>
        <dbReference type="ARBA" id="ARBA00023052"/>
    </source>
</evidence>
<keyword evidence="3" id="KW-0479">Metal-binding</keyword>
<dbReference type="PANTHER" id="PTHR43195">
    <property type="entry name" value="TRANSKETOLASE"/>
    <property type="match status" value="1"/>
</dbReference>
<dbReference type="GO" id="GO:0046872">
    <property type="term" value="F:metal ion binding"/>
    <property type="evidence" value="ECO:0007669"/>
    <property type="project" value="UniProtKB-KW"/>
</dbReference>
<gene>
    <name evidence="6" type="ORF">S03H2_15045</name>
</gene>
<dbReference type="InterPro" id="IPR049557">
    <property type="entry name" value="Transketolase_CS"/>
</dbReference>
<evidence type="ECO:0000259" key="5">
    <source>
        <dbReference type="Pfam" id="PF00456"/>
    </source>
</evidence>
<comment type="cofactor">
    <cofactor evidence="1">
        <name>thiamine diphosphate</name>
        <dbReference type="ChEBI" id="CHEBI:58937"/>
    </cofactor>
</comment>
<dbReference type="InterPro" id="IPR051424">
    <property type="entry name" value="Transketolase-like"/>
</dbReference>
<evidence type="ECO:0000256" key="1">
    <source>
        <dbReference type="ARBA" id="ARBA00001964"/>
    </source>
</evidence>
<dbReference type="PROSITE" id="PS00801">
    <property type="entry name" value="TRANSKETOLASE_1"/>
    <property type="match status" value="1"/>
</dbReference>
<dbReference type="SUPFAM" id="SSF52518">
    <property type="entry name" value="Thiamin diphosphate-binding fold (THDP-binding)"/>
    <property type="match status" value="1"/>
</dbReference>
<protein>
    <recommendedName>
        <fullName evidence="5">Transketolase N-terminal domain-containing protein</fullName>
    </recommendedName>
</protein>
<dbReference type="GO" id="GO:0030976">
    <property type="term" value="F:thiamine pyrophosphate binding"/>
    <property type="evidence" value="ECO:0007669"/>
    <property type="project" value="TreeGrafter"/>
</dbReference>
<dbReference type="EMBL" id="BARU01007636">
    <property type="protein sequence ID" value="GAH46668.1"/>
    <property type="molecule type" value="Genomic_DNA"/>
</dbReference>
<feature type="domain" description="Transketolase N-terminal" evidence="5">
    <location>
        <begin position="9"/>
        <end position="82"/>
    </location>
</feature>
<organism evidence="6">
    <name type="scientific">marine sediment metagenome</name>
    <dbReference type="NCBI Taxonomy" id="412755"/>
    <lineage>
        <taxon>unclassified sequences</taxon>
        <taxon>metagenomes</taxon>
        <taxon>ecological metagenomes</taxon>
    </lineage>
</organism>